<evidence type="ECO:0008006" key="8">
    <source>
        <dbReference type="Google" id="ProtNLM"/>
    </source>
</evidence>
<organism evidence="6 7">
    <name type="scientific">Thiothrix litoralis</name>
    <dbReference type="NCBI Taxonomy" id="2891210"/>
    <lineage>
        <taxon>Bacteria</taxon>
        <taxon>Pseudomonadati</taxon>
        <taxon>Pseudomonadota</taxon>
        <taxon>Gammaproteobacteria</taxon>
        <taxon>Thiotrichales</taxon>
        <taxon>Thiotrichaceae</taxon>
        <taxon>Thiothrix</taxon>
    </lineage>
</organism>
<keyword evidence="4" id="KW-0560">Oxidoreductase</keyword>
<dbReference type="Gene3D" id="2.60.120.10">
    <property type="entry name" value="Jelly Rolls"/>
    <property type="match status" value="1"/>
</dbReference>
<dbReference type="EMBL" id="CP072801">
    <property type="protein sequence ID" value="QTR45347.1"/>
    <property type="molecule type" value="Genomic_DNA"/>
</dbReference>
<gene>
    <name evidence="6" type="ORF">J9253_15235</name>
</gene>
<sequence>MQNNYLPAPLKQFVDEVTALLANPEEESSFLPNIGESMHTLVAQDNWLDPAYAQPHPQYYQQYLLYADPEDRFSVVSFVWGAGQQTPIHNHTVWGVIGMLRGAEMCQSYAIAADGTPTPSGAELTLAPGAVEFVSPTLGDVHKVRNALSDQVSISIHAYGANIGKVKRHVFPPEGGAAKDFISGYSNVA</sequence>
<name>A0ABX7WQU4_9GAMM</name>
<dbReference type="Proteomes" id="UP000672039">
    <property type="component" value="Chromosome"/>
</dbReference>
<evidence type="ECO:0000313" key="6">
    <source>
        <dbReference type="EMBL" id="QTR45347.1"/>
    </source>
</evidence>
<dbReference type="InterPro" id="IPR014710">
    <property type="entry name" value="RmlC-like_jellyroll"/>
</dbReference>
<accession>A0ABX7WQU4</accession>
<keyword evidence="5" id="KW-0408">Iron</keyword>
<dbReference type="InterPro" id="IPR010300">
    <property type="entry name" value="CDO_1"/>
</dbReference>
<protein>
    <recommendedName>
        <fullName evidence="8">Cysteine dioxygenase type I</fullName>
    </recommendedName>
</protein>
<evidence type="ECO:0000256" key="3">
    <source>
        <dbReference type="ARBA" id="ARBA00022964"/>
    </source>
</evidence>
<dbReference type="RefSeq" id="WP_210221763.1">
    <property type="nucleotide sequence ID" value="NZ_CP072801.1"/>
</dbReference>
<keyword evidence="7" id="KW-1185">Reference proteome</keyword>
<dbReference type="PANTHER" id="PTHR12918">
    <property type="entry name" value="CYSTEINE DIOXYGENASE"/>
    <property type="match status" value="1"/>
</dbReference>
<evidence type="ECO:0000256" key="4">
    <source>
        <dbReference type="ARBA" id="ARBA00023002"/>
    </source>
</evidence>
<proteinExistence type="inferred from homology"/>
<evidence type="ECO:0000256" key="1">
    <source>
        <dbReference type="ARBA" id="ARBA00006622"/>
    </source>
</evidence>
<evidence type="ECO:0000313" key="7">
    <source>
        <dbReference type="Proteomes" id="UP000672039"/>
    </source>
</evidence>
<evidence type="ECO:0000256" key="5">
    <source>
        <dbReference type="ARBA" id="ARBA00023004"/>
    </source>
</evidence>
<evidence type="ECO:0000256" key="2">
    <source>
        <dbReference type="ARBA" id="ARBA00022723"/>
    </source>
</evidence>
<dbReference type="PANTHER" id="PTHR12918:SF1">
    <property type="entry name" value="CYSTEINE DIOXYGENASE TYPE 1"/>
    <property type="match status" value="1"/>
</dbReference>
<dbReference type="CDD" id="cd10548">
    <property type="entry name" value="cupin_CDO"/>
    <property type="match status" value="1"/>
</dbReference>
<dbReference type="InterPro" id="IPR011051">
    <property type="entry name" value="RmlC_Cupin_sf"/>
</dbReference>
<keyword evidence="2" id="KW-0479">Metal-binding</keyword>
<reference evidence="6 7" key="1">
    <citation type="submission" date="2021-04" db="EMBL/GenBank/DDBJ databases">
        <title>Genomics, taxonomy and metabolism of representatives of sulfur bacteria of the genus Thiothrix: Thiothrix fructosivorans QT, Thiothrix unzii A1T and three new species, Thiothrix subterranea sp. nov., Thiothrix litoralis sp. nov. and 'Candidatus Thiothrix anitrata' sp. nov.</title>
        <authorList>
            <person name="Ravin N.V."/>
            <person name="Smolyakov D."/>
            <person name="Rudenko T.S."/>
            <person name="Mardanov A.V."/>
            <person name="Beletsky A.V."/>
            <person name="Markov N.D."/>
            <person name="Fomenkov A.I."/>
            <person name="Roberts R.J."/>
            <person name="Karnachuk O.V."/>
            <person name="Novikov A."/>
            <person name="Grabovich M.Y."/>
        </authorList>
    </citation>
    <scope>NUCLEOTIDE SEQUENCE [LARGE SCALE GENOMIC DNA]</scope>
    <source>
        <strain evidence="6 7">AS</strain>
    </source>
</reference>
<comment type="similarity">
    <text evidence="1">Belongs to the cysteine dioxygenase family.</text>
</comment>
<dbReference type="SUPFAM" id="SSF51182">
    <property type="entry name" value="RmlC-like cupins"/>
    <property type="match status" value="1"/>
</dbReference>
<keyword evidence="3" id="KW-0223">Dioxygenase</keyword>